<feature type="compositionally biased region" description="Basic residues" evidence="5">
    <location>
        <begin position="77"/>
        <end position="89"/>
    </location>
</feature>
<evidence type="ECO:0000256" key="4">
    <source>
        <dbReference type="ARBA" id="ARBA00023242"/>
    </source>
</evidence>
<dbReference type="FunFam" id="1.10.10.60:FF:000016">
    <property type="entry name" value="Transcriptional activator Myb isoform A"/>
    <property type="match status" value="1"/>
</dbReference>
<dbReference type="PROSITE" id="PS51294">
    <property type="entry name" value="HTH_MYB"/>
    <property type="match status" value="4"/>
</dbReference>
<dbReference type="OrthoDB" id="2143914at2759"/>
<dbReference type="Pfam" id="PF00249">
    <property type="entry name" value="Myb_DNA-binding"/>
    <property type="match status" value="4"/>
</dbReference>
<feature type="region of interest" description="Disordered" evidence="5">
    <location>
        <begin position="568"/>
        <end position="605"/>
    </location>
</feature>
<dbReference type="AlphaFoldDB" id="A0A1X2IQ89"/>
<accession>A0A1X2IQ89</accession>
<gene>
    <name evidence="8" type="ORF">BCR42DRAFT_370116</name>
</gene>
<proteinExistence type="predicted"/>
<evidence type="ECO:0000256" key="5">
    <source>
        <dbReference type="SAM" id="MobiDB-lite"/>
    </source>
</evidence>
<protein>
    <recommendedName>
        <fullName evidence="10">Homeodomain-like protein</fullName>
    </recommendedName>
</protein>
<evidence type="ECO:0000313" key="8">
    <source>
        <dbReference type="EMBL" id="ORZ20417.1"/>
    </source>
</evidence>
<feature type="domain" description="Myb-like" evidence="6">
    <location>
        <begin position="364"/>
        <end position="417"/>
    </location>
</feature>
<sequence length="605" mass="70246">MPQRSSTNRSTRRVTRSQTAKDRNVIDNQHNITDSTSTTMDTDTNQINRERLQKKNQISATASRKQKRSLPATRNTEHKRKKRSSRKYTKSATTTEENETTEPVTLEEESFVNQTISRNNIPSTPAEHTFLQQLVESLGDQSTTTEAAETVATATAAPYDPNAAPIFDILDALMDMPNMEFLPTDTFPQDQAAAMEALRLNQELQQLVKIQIDKIDKQMAKNDEYAKMTRLLSIKEARIQRERMDIHKYYSEKYDFFMDNEGNTPISLGDRQDTVELESERVRNWSVKEREQLSSGIHSEVQRILAYEHVMRNEPWRVWEVDNLSREEWENYPVDKLDWNRVSSLYVKTKPPMNCMIQWTTQDHPAINKSPWKNKESKELGELVELYGYEGNWERIASELKTDRTAGQCFSHYQAKFKGYDQKRPWTAEDDQALQDAVALIGERNWQQVAVLIGGRSGQQCLHRWVKSINPAIRRSRWTSEEDAALKASVAVYGAGAWSYIQRHIPGRTDMQCRERWTNVLDPNLVHGQFTPEEMERLKELVNKHGRKWSVIAEHMPGRTDNICLRTWNKMNQPPSKKKKKREPQVEETSDQQTTIDSQDVHENT</sequence>
<feature type="compositionally biased region" description="Low complexity" evidence="5">
    <location>
        <begin position="33"/>
        <end position="44"/>
    </location>
</feature>
<dbReference type="SUPFAM" id="SSF46689">
    <property type="entry name" value="Homeodomain-like"/>
    <property type="match status" value="3"/>
</dbReference>
<dbReference type="GO" id="GO:0000978">
    <property type="term" value="F:RNA polymerase II cis-regulatory region sequence-specific DNA binding"/>
    <property type="evidence" value="ECO:0007669"/>
    <property type="project" value="TreeGrafter"/>
</dbReference>
<dbReference type="CDD" id="cd00167">
    <property type="entry name" value="SANT"/>
    <property type="match status" value="4"/>
</dbReference>
<evidence type="ECO:0000259" key="6">
    <source>
        <dbReference type="PROSITE" id="PS50090"/>
    </source>
</evidence>
<evidence type="ECO:0000259" key="7">
    <source>
        <dbReference type="PROSITE" id="PS51294"/>
    </source>
</evidence>
<dbReference type="InterPro" id="IPR001005">
    <property type="entry name" value="SANT/Myb"/>
</dbReference>
<dbReference type="InterPro" id="IPR017930">
    <property type="entry name" value="Myb_dom"/>
</dbReference>
<comment type="caution">
    <text evidence="8">The sequence shown here is derived from an EMBL/GenBank/DDBJ whole genome shotgun (WGS) entry which is preliminary data.</text>
</comment>
<keyword evidence="9" id="KW-1185">Reference proteome</keyword>
<feature type="region of interest" description="Disordered" evidence="5">
    <location>
        <begin position="1"/>
        <end position="109"/>
    </location>
</feature>
<evidence type="ECO:0000313" key="9">
    <source>
        <dbReference type="Proteomes" id="UP000193560"/>
    </source>
</evidence>
<feature type="domain" description="HTH myb-type" evidence="7">
    <location>
        <begin position="364"/>
        <end position="421"/>
    </location>
</feature>
<feature type="domain" description="Myb-like" evidence="6">
    <location>
        <begin position="470"/>
        <end position="521"/>
    </location>
</feature>
<dbReference type="GO" id="GO:0042795">
    <property type="term" value="P:snRNA transcription by RNA polymerase II"/>
    <property type="evidence" value="ECO:0007669"/>
    <property type="project" value="TreeGrafter"/>
</dbReference>
<dbReference type="Gene3D" id="1.10.10.60">
    <property type="entry name" value="Homeodomain-like"/>
    <property type="match status" value="4"/>
</dbReference>
<dbReference type="GO" id="GO:0001006">
    <property type="term" value="F:RNA polymerase III type 3 promoter sequence-specific DNA binding"/>
    <property type="evidence" value="ECO:0007669"/>
    <property type="project" value="TreeGrafter"/>
</dbReference>
<feature type="domain" description="HTH myb-type" evidence="7">
    <location>
        <begin position="470"/>
        <end position="525"/>
    </location>
</feature>
<keyword evidence="1" id="KW-0805">Transcription regulation</keyword>
<keyword evidence="2" id="KW-0238">DNA-binding</keyword>
<dbReference type="EMBL" id="MCGE01000006">
    <property type="protein sequence ID" value="ORZ20417.1"/>
    <property type="molecule type" value="Genomic_DNA"/>
</dbReference>
<feature type="domain" description="HTH myb-type" evidence="7">
    <location>
        <begin position="526"/>
        <end position="576"/>
    </location>
</feature>
<evidence type="ECO:0000256" key="3">
    <source>
        <dbReference type="ARBA" id="ARBA00023163"/>
    </source>
</evidence>
<evidence type="ECO:0000256" key="1">
    <source>
        <dbReference type="ARBA" id="ARBA00023015"/>
    </source>
</evidence>
<reference evidence="8 9" key="1">
    <citation type="submission" date="2016-07" db="EMBL/GenBank/DDBJ databases">
        <title>Pervasive Adenine N6-methylation of Active Genes in Fungi.</title>
        <authorList>
            <consortium name="DOE Joint Genome Institute"/>
            <person name="Mondo S.J."/>
            <person name="Dannebaum R.O."/>
            <person name="Kuo R.C."/>
            <person name="Labutti K."/>
            <person name="Haridas S."/>
            <person name="Kuo A."/>
            <person name="Salamov A."/>
            <person name="Ahrendt S.R."/>
            <person name="Lipzen A."/>
            <person name="Sullivan W."/>
            <person name="Andreopoulos W.B."/>
            <person name="Clum A."/>
            <person name="Lindquist E."/>
            <person name="Daum C."/>
            <person name="Ramamoorthy G.K."/>
            <person name="Gryganskyi A."/>
            <person name="Culley D."/>
            <person name="Magnuson J.K."/>
            <person name="James T.Y."/>
            <person name="O'Malley M.A."/>
            <person name="Stajich J.E."/>
            <person name="Spatafora J.W."/>
            <person name="Visel A."/>
            <person name="Grigoriev I.V."/>
        </authorList>
    </citation>
    <scope>NUCLEOTIDE SEQUENCE [LARGE SCALE GENOMIC DNA]</scope>
    <source>
        <strain evidence="8 9">NRRL 1336</strain>
    </source>
</reference>
<dbReference type="SMART" id="SM00717">
    <property type="entry name" value="SANT"/>
    <property type="match status" value="5"/>
</dbReference>
<dbReference type="InterPro" id="IPR009057">
    <property type="entry name" value="Homeodomain-like_sf"/>
</dbReference>
<dbReference type="Proteomes" id="UP000193560">
    <property type="component" value="Unassembled WGS sequence"/>
</dbReference>
<feature type="domain" description="Myb-like" evidence="6">
    <location>
        <begin position="418"/>
        <end position="469"/>
    </location>
</feature>
<dbReference type="GO" id="GO:0019185">
    <property type="term" value="C:snRNA-activating protein complex"/>
    <property type="evidence" value="ECO:0007669"/>
    <property type="project" value="TreeGrafter"/>
</dbReference>
<name>A0A1X2IQ89_9FUNG</name>
<keyword evidence="4" id="KW-0539">Nucleus</keyword>
<feature type="domain" description="HTH myb-type" evidence="7">
    <location>
        <begin position="422"/>
        <end position="465"/>
    </location>
</feature>
<evidence type="ECO:0008006" key="10">
    <source>
        <dbReference type="Google" id="ProtNLM"/>
    </source>
</evidence>
<organism evidence="8 9">
    <name type="scientific">Absidia repens</name>
    <dbReference type="NCBI Taxonomy" id="90262"/>
    <lineage>
        <taxon>Eukaryota</taxon>
        <taxon>Fungi</taxon>
        <taxon>Fungi incertae sedis</taxon>
        <taxon>Mucoromycota</taxon>
        <taxon>Mucoromycotina</taxon>
        <taxon>Mucoromycetes</taxon>
        <taxon>Mucorales</taxon>
        <taxon>Cunninghamellaceae</taxon>
        <taxon>Absidia</taxon>
    </lineage>
</organism>
<dbReference type="PANTHER" id="PTHR46621">
    <property type="entry name" value="SNRNA-ACTIVATING PROTEIN COMPLEX SUBUNIT 4"/>
    <property type="match status" value="1"/>
</dbReference>
<dbReference type="InterPro" id="IPR051575">
    <property type="entry name" value="Myb-like_DNA-bd"/>
</dbReference>
<feature type="compositionally biased region" description="Acidic residues" evidence="5">
    <location>
        <begin position="96"/>
        <end position="109"/>
    </location>
</feature>
<dbReference type="GO" id="GO:0042796">
    <property type="term" value="P:snRNA transcription by RNA polymerase III"/>
    <property type="evidence" value="ECO:0007669"/>
    <property type="project" value="TreeGrafter"/>
</dbReference>
<feature type="domain" description="Myb-like" evidence="6">
    <location>
        <begin position="522"/>
        <end position="572"/>
    </location>
</feature>
<dbReference type="STRING" id="90262.A0A1X2IQ89"/>
<dbReference type="PANTHER" id="PTHR46621:SF1">
    <property type="entry name" value="SNRNA-ACTIVATING PROTEIN COMPLEX SUBUNIT 4"/>
    <property type="match status" value="1"/>
</dbReference>
<dbReference type="PROSITE" id="PS50090">
    <property type="entry name" value="MYB_LIKE"/>
    <property type="match status" value="4"/>
</dbReference>
<keyword evidence="3" id="KW-0804">Transcription</keyword>
<evidence type="ECO:0000256" key="2">
    <source>
        <dbReference type="ARBA" id="ARBA00023125"/>
    </source>
</evidence>